<dbReference type="GO" id="GO:0000176">
    <property type="term" value="C:nuclear exosome (RNase complex)"/>
    <property type="evidence" value="ECO:0007669"/>
    <property type="project" value="TreeGrafter"/>
</dbReference>
<dbReference type="GO" id="GO:0071051">
    <property type="term" value="P:poly(A)-dependent snoRNA 3'-end processing"/>
    <property type="evidence" value="ECO:0007669"/>
    <property type="project" value="TreeGrafter"/>
</dbReference>
<evidence type="ECO:0000313" key="9">
    <source>
        <dbReference type="Proteomes" id="UP000039324"/>
    </source>
</evidence>
<accession>A0A0G4ISY5</accession>
<feature type="domain" description="Exoribonuclease phosphorolytic" evidence="6">
    <location>
        <begin position="14"/>
        <end position="133"/>
    </location>
</feature>
<sequence length="222" mass="23691">MKDLLRHDRGQLDLRELSSEQGVLDQSDGSARFNHGQTSVIASVVGPVEAPLRLELVDRAAVSVVVKSLPSWAPSSVAELELLVRQTLEPIVLRAMHPRTQIAITLHIVEDAGSLLAACVNAACLALVDAGVPCSAMATGVSFAISRSGNVLLDPTLDEEHSSPVRMTFVFSTADQNMLTSATDGLISEDAYFKCAEVARQGAARVQAFTELTLRSKVNSKP</sequence>
<dbReference type="GO" id="GO:0006364">
    <property type="term" value="P:rRNA processing"/>
    <property type="evidence" value="ECO:0007669"/>
    <property type="project" value="UniProtKB-KW"/>
</dbReference>
<dbReference type="PANTHER" id="PTHR11953">
    <property type="entry name" value="EXOSOME COMPLEX COMPONENT"/>
    <property type="match status" value="1"/>
</dbReference>
<dbReference type="STRING" id="37360.A0A0G4ISY5"/>
<dbReference type="InterPro" id="IPR036345">
    <property type="entry name" value="ExoRNase_PH_dom2_sf"/>
</dbReference>
<feature type="domain" description="Exoribonuclease phosphorolytic" evidence="7">
    <location>
        <begin position="137"/>
        <end position="201"/>
    </location>
</feature>
<dbReference type="InterPro" id="IPR050080">
    <property type="entry name" value="RNase_PH"/>
</dbReference>
<evidence type="ECO:0000256" key="2">
    <source>
        <dbReference type="ARBA" id="ARBA00006678"/>
    </source>
</evidence>
<evidence type="ECO:0000256" key="3">
    <source>
        <dbReference type="ARBA" id="ARBA00022552"/>
    </source>
</evidence>
<evidence type="ECO:0000256" key="1">
    <source>
        <dbReference type="ARBA" id="ARBA00004123"/>
    </source>
</evidence>
<dbReference type="InterPro" id="IPR027408">
    <property type="entry name" value="PNPase/RNase_PH_dom_sf"/>
</dbReference>
<dbReference type="GO" id="GO:0000177">
    <property type="term" value="C:cytoplasmic exosome (RNase complex)"/>
    <property type="evidence" value="ECO:0007669"/>
    <property type="project" value="TreeGrafter"/>
</dbReference>
<dbReference type="Pfam" id="PF01138">
    <property type="entry name" value="RNase_PH"/>
    <property type="match status" value="1"/>
</dbReference>
<dbReference type="InterPro" id="IPR001247">
    <property type="entry name" value="ExoRNase_PH_dom1"/>
</dbReference>
<dbReference type="GO" id="GO:0003723">
    <property type="term" value="F:RNA binding"/>
    <property type="evidence" value="ECO:0007669"/>
    <property type="project" value="TreeGrafter"/>
</dbReference>
<dbReference type="PANTHER" id="PTHR11953:SF1">
    <property type="entry name" value="EXOSOME COMPLEX COMPONENT RRP46"/>
    <property type="match status" value="1"/>
</dbReference>
<evidence type="ECO:0000259" key="6">
    <source>
        <dbReference type="Pfam" id="PF01138"/>
    </source>
</evidence>
<name>A0A0G4ISY5_PLABS</name>
<evidence type="ECO:0000256" key="5">
    <source>
        <dbReference type="ARBA" id="ARBA00023242"/>
    </source>
</evidence>
<dbReference type="AlphaFoldDB" id="A0A0G4ISY5"/>
<dbReference type="EMBL" id="CDSF01000084">
    <property type="protein sequence ID" value="CEO98380.1"/>
    <property type="molecule type" value="Genomic_DNA"/>
</dbReference>
<reference evidence="8 9" key="1">
    <citation type="submission" date="2015-02" db="EMBL/GenBank/DDBJ databases">
        <authorList>
            <person name="Chooi Y.-H."/>
        </authorList>
    </citation>
    <scope>NUCLEOTIDE SEQUENCE [LARGE SCALE GENOMIC DNA]</scope>
    <source>
        <strain evidence="8">E3</strain>
    </source>
</reference>
<keyword evidence="9" id="KW-1185">Reference proteome</keyword>
<protein>
    <submittedName>
        <fullName evidence="8">Uncharacterized protein</fullName>
    </submittedName>
</protein>
<proteinExistence type="inferred from homology"/>
<dbReference type="GO" id="GO:0005730">
    <property type="term" value="C:nucleolus"/>
    <property type="evidence" value="ECO:0007669"/>
    <property type="project" value="TreeGrafter"/>
</dbReference>
<dbReference type="InterPro" id="IPR020568">
    <property type="entry name" value="Ribosomal_Su5_D2-typ_SF"/>
</dbReference>
<evidence type="ECO:0000256" key="4">
    <source>
        <dbReference type="ARBA" id="ARBA00022835"/>
    </source>
</evidence>
<keyword evidence="5" id="KW-0539">Nucleus</keyword>
<dbReference type="CDD" id="cd11372">
    <property type="entry name" value="RNase_PH_RRP46"/>
    <property type="match status" value="1"/>
</dbReference>
<evidence type="ECO:0000259" key="7">
    <source>
        <dbReference type="Pfam" id="PF03725"/>
    </source>
</evidence>
<comment type="subcellular location">
    <subcellularLocation>
        <location evidence="1">Nucleus</location>
    </subcellularLocation>
</comment>
<gene>
    <name evidence="8" type="ORF">PBRA_006495</name>
</gene>
<dbReference type="SUPFAM" id="SSF55666">
    <property type="entry name" value="Ribonuclease PH domain 2-like"/>
    <property type="match status" value="1"/>
</dbReference>
<keyword evidence="3" id="KW-0698">rRNA processing</keyword>
<dbReference type="Proteomes" id="UP000039324">
    <property type="component" value="Unassembled WGS sequence"/>
</dbReference>
<dbReference type="InterPro" id="IPR015847">
    <property type="entry name" value="ExoRNase_PH_dom2"/>
</dbReference>
<dbReference type="Gene3D" id="3.30.230.70">
    <property type="entry name" value="GHMP Kinase, N-terminal domain"/>
    <property type="match status" value="1"/>
</dbReference>
<dbReference type="GO" id="GO:0034475">
    <property type="term" value="P:U4 snRNA 3'-end processing"/>
    <property type="evidence" value="ECO:0007669"/>
    <property type="project" value="TreeGrafter"/>
</dbReference>
<evidence type="ECO:0000313" key="8">
    <source>
        <dbReference type="EMBL" id="CEO98380.1"/>
    </source>
</evidence>
<dbReference type="GO" id="GO:0071028">
    <property type="term" value="P:nuclear mRNA surveillance"/>
    <property type="evidence" value="ECO:0007669"/>
    <property type="project" value="TreeGrafter"/>
</dbReference>
<dbReference type="Pfam" id="PF03725">
    <property type="entry name" value="RNase_PH_C"/>
    <property type="match status" value="1"/>
</dbReference>
<organism evidence="8 9">
    <name type="scientific">Plasmodiophora brassicae</name>
    <name type="common">Clubroot disease agent</name>
    <dbReference type="NCBI Taxonomy" id="37360"/>
    <lineage>
        <taxon>Eukaryota</taxon>
        <taxon>Sar</taxon>
        <taxon>Rhizaria</taxon>
        <taxon>Endomyxa</taxon>
        <taxon>Phytomyxea</taxon>
        <taxon>Plasmodiophorida</taxon>
        <taxon>Plasmodiophoridae</taxon>
        <taxon>Plasmodiophora</taxon>
    </lineage>
</organism>
<dbReference type="OMA" id="CIINEQG"/>
<comment type="similarity">
    <text evidence="2">Belongs to the RNase PH family.</text>
</comment>
<dbReference type="OrthoDB" id="27298at2759"/>
<dbReference type="GO" id="GO:0016075">
    <property type="term" value="P:rRNA catabolic process"/>
    <property type="evidence" value="ECO:0007669"/>
    <property type="project" value="TreeGrafter"/>
</dbReference>
<dbReference type="SUPFAM" id="SSF54211">
    <property type="entry name" value="Ribosomal protein S5 domain 2-like"/>
    <property type="match status" value="1"/>
</dbReference>
<keyword evidence="4" id="KW-0271">Exosome</keyword>